<comment type="subcellular location">
    <subcellularLocation>
        <location evidence="1 11">Mitochondrion inner membrane</location>
        <topology evidence="1 11">Single-pass membrane protein</topology>
    </subcellularLocation>
</comment>
<dbReference type="Proteomes" id="UP001629113">
    <property type="component" value="Unassembled WGS sequence"/>
</dbReference>
<keyword evidence="12" id="KW-0830">Ubiquinone</keyword>
<evidence type="ECO:0000256" key="9">
    <source>
        <dbReference type="ARBA" id="ARBA00023128"/>
    </source>
</evidence>
<evidence type="ECO:0000256" key="6">
    <source>
        <dbReference type="ARBA" id="ARBA00022792"/>
    </source>
</evidence>
<protein>
    <recommendedName>
        <fullName evidence="11">Cytochrome b-c1 complex subunit 8</fullName>
    </recommendedName>
    <alternativeName>
        <fullName evidence="11">Complex III subunit 8</fullName>
    </alternativeName>
</protein>
<comment type="function">
    <text evidence="11">Component of the ubiquinol-cytochrome c oxidoreductase, a multisubunit transmembrane complex that is part of the mitochondrial electron transport chain which drives oxidative phosphorylation. The complex plays an important role in the uptake of multiple carbon sources present in different host niches.</text>
</comment>
<evidence type="ECO:0000256" key="11">
    <source>
        <dbReference type="RuleBase" id="RU368118"/>
    </source>
</evidence>
<keyword evidence="8 11" id="KW-1133">Transmembrane helix</keyword>
<dbReference type="SUPFAM" id="SSF81508">
    <property type="entry name" value="Ubiquinone-binding protein QP-C of cytochrome bc1 complex (Ubiquinol-cytochrome c reductase)"/>
    <property type="match status" value="1"/>
</dbReference>
<accession>A0ABR4PLP5</accession>
<comment type="subunit">
    <text evidence="11">Component of the ubiquinol-cytochrome c oxidoreductase (cytochrome b-c1 complex, complex III, CIII), a multisubunit enzyme composed of 3 respiratory subunits cytochrome b, cytochrome c1 and Rieske protein, 2 core protein subunits, and additional low-molecular weight protein subunits. The complex exists as an obligatory dimer and forms supercomplexes (SCs) in the inner mitochondrial membrane with cytochrome c oxidase (complex IV, CIV).</text>
</comment>
<name>A0ABR4PLP5_9HELO</name>
<dbReference type="InterPro" id="IPR004205">
    <property type="entry name" value="Cyt_bc1_su8"/>
</dbReference>
<dbReference type="EMBL" id="JBFCZG010000003">
    <property type="protein sequence ID" value="KAL3424260.1"/>
    <property type="molecule type" value="Genomic_DNA"/>
</dbReference>
<feature type="transmembrane region" description="Helical" evidence="11">
    <location>
        <begin position="62"/>
        <end position="79"/>
    </location>
</feature>
<keyword evidence="3 11" id="KW-0813">Transport</keyword>
<keyword evidence="5 11" id="KW-0812">Transmembrane</keyword>
<keyword evidence="7 11" id="KW-0249">Electron transport</keyword>
<evidence type="ECO:0000313" key="13">
    <source>
        <dbReference type="Proteomes" id="UP001629113"/>
    </source>
</evidence>
<evidence type="ECO:0000313" key="12">
    <source>
        <dbReference type="EMBL" id="KAL3424260.1"/>
    </source>
</evidence>
<evidence type="ECO:0000256" key="4">
    <source>
        <dbReference type="ARBA" id="ARBA00022660"/>
    </source>
</evidence>
<keyword evidence="4 11" id="KW-0679">Respiratory chain</keyword>
<sequence length="96" mass="11146">MEYNPNPNTPPERNPVLCWGHNKIPKQKGIAEYRLSSNRQRPLAGAMHNAVFNTARRCRGQFLYVVPPFLVAYLTMTWAEEKYGTLTRKARFVDYS</sequence>
<keyword evidence="10 11" id="KW-0472">Membrane</keyword>
<comment type="similarity">
    <text evidence="2 11">Belongs to the UQCRQ/QCR8 family.</text>
</comment>
<evidence type="ECO:0000256" key="10">
    <source>
        <dbReference type="ARBA" id="ARBA00023136"/>
    </source>
</evidence>
<evidence type="ECO:0000256" key="5">
    <source>
        <dbReference type="ARBA" id="ARBA00022692"/>
    </source>
</evidence>
<evidence type="ECO:0000256" key="3">
    <source>
        <dbReference type="ARBA" id="ARBA00022448"/>
    </source>
</evidence>
<evidence type="ECO:0000256" key="8">
    <source>
        <dbReference type="ARBA" id="ARBA00022989"/>
    </source>
</evidence>
<dbReference type="InterPro" id="IPR036642">
    <property type="entry name" value="Cyt_bc1_su8_sf"/>
</dbReference>
<dbReference type="Pfam" id="PF02939">
    <property type="entry name" value="UcrQ"/>
    <property type="match status" value="1"/>
</dbReference>
<reference evidence="12 13" key="1">
    <citation type="submission" date="2024-06" db="EMBL/GenBank/DDBJ databases">
        <title>Complete genome of Phlyctema vagabunda strain 19-DSS-EL-015.</title>
        <authorList>
            <person name="Fiorenzani C."/>
        </authorList>
    </citation>
    <scope>NUCLEOTIDE SEQUENCE [LARGE SCALE GENOMIC DNA]</scope>
    <source>
        <strain evidence="12 13">19-DSS-EL-015</strain>
    </source>
</reference>
<keyword evidence="13" id="KW-1185">Reference proteome</keyword>
<comment type="caution">
    <text evidence="12">The sequence shown here is derived from an EMBL/GenBank/DDBJ whole genome shotgun (WGS) entry which is preliminary data.</text>
</comment>
<evidence type="ECO:0000256" key="7">
    <source>
        <dbReference type="ARBA" id="ARBA00022982"/>
    </source>
</evidence>
<proteinExistence type="inferred from homology"/>
<gene>
    <name evidence="12" type="ORF">PVAG01_03541</name>
</gene>
<dbReference type="PANTHER" id="PTHR12119">
    <property type="entry name" value="UBIQUINOL-CYTOCHROME C REDUCTASE COMPLEX UBIQUINONE-BINDING PROTEIN QP-C"/>
    <property type="match status" value="1"/>
</dbReference>
<keyword evidence="6 11" id="KW-0999">Mitochondrion inner membrane</keyword>
<evidence type="ECO:0000256" key="1">
    <source>
        <dbReference type="ARBA" id="ARBA00004434"/>
    </source>
</evidence>
<keyword evidence="9 11" id="KW-0496">Mitochondrion</keyword>
<organism evidence="12 13">
    <name type="scientific">Phlyctema vagabunda</name>
    <dbReference type="NCBI Taxonomy" id="108571"/>
    <lineage>
        <taxon>Eukaryota</taxon>
        <taxon>Fungi</taxon>
        <taxon>Dikarya</taxon>
        <taxon>Ascomycota</taxon>
        <taxon>Pezizomycotina</taxon>
        <taxon>Leotiomycetes</taxon>
        <taxon>Helotiales</taxon>
        <taxon>Dermateaceae</taxon>
        <taxon>Phlyctema</taxon>
    </lineage>
</organism>
<dbReference type="Gene3D" id="1.20.5.210">
    <property type="entry name" value="Cytochrome b-c1 complex subunit 8"/>
    <property type="match status" value="1"/>
</dbReference>
<evidence type="ECO:0000256" key="2">
    <source>
        <dbReference type="ARBA" id="ARBA00007668"/>
    </source>
</evidence>
<dbReference type="PANTHER" id="PTHR12119:SF2">
    <property type="entry name" value="CYTOCHROME B-C1 COMPLEX SUBUNIT 8"/>
    <property type="match status" value="1"/>
</dbReference>